<feature type="compositionally biased region" description="Polar residues" evidence="1">
    <location>
        <begin position="215"/>
        <end position="234"/>
    </location>
</feature>
<feature type="compositionally biased region" description="Basic and acidic residues" evidence="1">
    <location>
        <begin position="271"/>
        <end position="285"/>
    </location>
</feature>
<feature type="compositionally biased region" description="Acidic residues" evidence="1">
    <location>
        <begin position="112"/>
        <end position="131"/>
    </location>
</feature>
<feature type="compositionally biased region" description="Basic and acidic residues" evidence="1">
    <location>
        <begin position="427"/>
        <end position="445"/>
    </location>
</feature>
<comment type="caution">
    <text evidence="2">The sequence shown here is derived from an EMBL/GenBank/DDBJ whole genome shotgun (WGS) entry which is preliminary data.</text>
</comment>
<feature type="compositionally biased region" description="Basic and acidic residues" evidence="1">
    <location>
        <begin position="349"/>
        <end position="366"/>
    </location>
</feature>
<gene>
    <name evidence="2" type="ORF">ACHAWO_012299</name>
</gene>
<feature type="compositionally biased region" description="Low complexity" evidence="1">
    <location>
        <begin position="416"/>
        <end position="426"/>
    </location>
</feature>
<feature type="compositionally biased region" description="Polar residues" evidence="1">
    <location>
        <begin position="295"/>
        <end position="320"/>
    </location>
</feature>
<name>A0ABD3NCI1_9STRA</name>
<sequence length="768" mass="87594">MNKHIVKVKAPRVNSSTERLELVLDPNWNLTSSYNQDTRDDEEEVPYPELTQSWSRHSYHSESTAETDNRSYTKVMNRTYSLESDGSYFSRTDFESDAYKEMEKRNGNSVESIDEEDELYYGQVEEEDDASEHDREENEYYKNLEKDVVSALENGLCHEEQGEEGELHHRESSSSQEDHYSRSYEEEDSMQYHVNNDACIVKDVGSPEEEEDMVLNSTMSTTFDDSDQQNSAMSPDSDVHDEVYEEPLAETPVSSSRAPLSKRGVSFDEETLSKQESTRSQERSNRAPLRRMPSEDTSVASVGYRVTTTVKQKNIATPTIATPPVKQRPLSPSILREPKYASSASVASRGKENTPRRKQMTQERKPILSPRGSNNTASLEEQPKPLSPTDDSMASPDVASVHSRGSNVAVGRGPRQKNPQRQLQQQKQREGEKQQRPRQFEENRQRLNQQQVDEEQERLRQEEQENKQRLQQQQLEEEQYREPLRSIDPIETKQDDDPWLQYNAIPRLARSPSGLSRFSEGVRSTVALDGFAKDKPKIMPKLSWFRARKQSVPITAAAIEVARPSSKTKLMKKFFGKMKKGSATEALDDSEVARHPLSSRDPFPGHDQAPLPQILTSDRPMRVHTAVKDWADNESVDPSVYYSHHSRQSVRSHDSRQSVESRRGNHVPTRPKVSQPQNHNGSTVKKKSKADHLKNNPWADKANDRTEAITIHDTTAPTNEEPDGAYNIDGAGMPSFKWWTWSQPDENGEQKDSRYCAMMCVFPPAADD</sequence>
<evidence type="ECO:0000256" key="1">
    <source>
        <dbReference type="SAM" id="MobiDB-lite"/>
    </source>
</evidence>
<feature type="compositionally biased region" description="Basic and acidic residues" evidence="1">
    <location>
        <begin position="651"/>
        <end position="663"/>
    </location>
</feature>
<dbReference type="AlphaFoldDB" id="A0ABD3NCI1"/>
<accession>A0ABD3NCI1</accession>
<feature type="region of interest" description="Disordered" evidence="1">
    <location>
        <begin position="29"/>
        <end position="71"/>
    </location>
</feature>
<feature type="region of interest" description="Disordered" evidence="1">
    <location>
        <begin position="152"/>
        <end position="495"/>
    </location>
</feature>
<protein>
    <submittedName>
        <fullName evidence="2">Uncharacterized protein</fullName>
    </submittedName>
</protein>
<feature type="compositionally biased region" description="Basic and acidic residues" evidence="1">
    <location>
        <begin position="478"/>
        <end position="495"/>
    </location>
</feature>
<feature type="region of interest" description="Disordered" evidence="1">
    <location>
        <begin position="100"/>
        <end position="139"/>
    </location>
</feature>
<feature type="region of interest" description="Disordered" evidence="1">
    <location>
        <begin position="581"/>
        <end position="620"/>
    </location>
</feature>
<reference evidence="2 3" key="1">
    <citation type="submission" date="2024-10" db="EMBL/GenBank/DDBJ databases">
        <title>Updated reference genomes for cyclostephanoid diatoms.</title>
        <authorList>
            <person name="Roberts W.R."/>
            <person name="Alverson A.J."/>
        </authorList>
    </citation>
    <scope>NUCLEOTIDE SEQUENCE [LARGE SCALE GENOMIC DNA]</scope>
    <source>
        <strain evidence="2 3">AJA010-31</strain>
    </source>
</reference>
<proteinExistence type="predicted"/>
<keyword evidence="3" id="KW-1185">Reference proteome</keyword>
<feature type="compositionally biased region" description="Polar residues" evidence="1">
    <location>
        <begin position="50"/>
        <end position="71"/>
    </location>
</feature>
<feature type="compositionally biased region" description="Basic and acidic residues" evidence="1">
    <location>
        <begin position="457"/>
        <end position="468"/>
    </location>
</feature>
<evidence type="ECO:0000313" key="3">
    <source>
        <dbReference type="Proteomes" id="UP001530400"/>
    </source>
</evidence>
<feature type="compositionally biased region" description="Basic and acidic residues" evidence="1">
    <location>
        <begin position="156"/>
        <end position="184"/>
    </location>
</feature>
<feature type="region of interest" description="Disordered" evidence="1">
    <location>
        <begin position="641"/>
        <end position="699"/>
    </location>
</feature>
<feature type="compositionally biased region" description="Polar residues" evidence="1">
    <location>
        <begin position="672"/>
        <end position="683"/>
    </location>
</feature>
<evidence type="ECO:0000313" key="2">
    <source>
        <dbReference type="EMBL" id="KAL3773761.1"/>
    </source>
</evidence>
<dbReference type="EMBL" id="JALLPJ020001220">
    <property type="protein sequence ID" value="KAL3773761.1"/>
    <property type="molecule type" value="Genomic_DNA"/>
</dbReference>
<dbReference type="Proteomes" id="UP001530400">
    <property type="component" value="Unassembled WGS sequence"/>
</dbReference>
<organism evidence="2 3">
    <name type="scientific">Cyclotella atomus</name>
    <dbReference type="NCBI Taxonomy" id="382360"/>
    <lineage>
        <taxon>Eukaryota</taxon>
        <taxon>Sar</taxon>
        <taxon>Stramenopiles</taxon>
        <taxon>Ochrophyta</taxon>
        <taxon>Bacillariophyta</taxon>
        <taxon>Coscinodiscophyceae</taxon>
        <taxon>Thalassiosirophycidae</taxon>
        <taxon>Stephanodiscales</taxon>
        <taxon>Stephanodiscaceae</taxon>
        <taxon>Cyclotella</taxon>
    </lineage>
</organism>